<comment type="function">
    <text evidence="12">In the presence of manganese, represses expression of mntH and mntS. Up-regulates expression of mntP.</text>
</comment>
<dbReference type="NCBIfam" id="NF008273">
    <property type="entry name" value="PRK11050.1"/>
    <property type="match status" value="1"/>
</dbReference>
<dbReference type="PANTHER" id="PTHR33238:SF11">
    <property type="entry name" value="TRANSCRIPTIONAL REGULATOR MNTR"/>
    <property type="match status" value="1"/>
</dbReference>
<evidence type="ECO:0000256" key="13">
    <source>
        <dbReference type="ARBA" id="ARBA00032593"/>
    </source>
</evidence>
<proteinExistence type="inferred from homology"/>
<dbReference type="Gene3D" id="1.10.10.10">
    <property type="entry name" value="Winged helix-like DNA-binding domain superfamily/Winged helix DNA-binding domain"/>
    <property type="match status" value="1"/>
</dbReference>
<accession>A0ABY2SGX5</accession>
<evidence type="ECO:0000256" key="8">
    <source>
        <dbReference type="ARBA" id="ARBA00023125"/>
    </source>
</evidence>
<dbReference type="InterPro" id="IPR022687">
    <property type="entry name" value="HTH_DTXR"/>
</dbReference>
<evidence type="ECO:0000256" key="10">
    <source>
        <dbReference type="ARBA" id="ARBA00023163"/>
    </source>
</evidence>
<dbReference type="Proteomes" id="UP000305202">
    <property type="component" value="Unassembled WGS sequence"/>
</dbReference>
<comment type="similarity">
    <text evidence="2">Belongs to the DtxR/MntR family.</text>
</comment>
<comment type="subcellular location">
    <subcellularLocation>
        <location evidence="1">Cytoplasm</location>
    </subcellularLocation>
</comment>
<dbReference type="SUPFAM" id="SSF46785">
    <property type="entry name" value="Winged helix' DNA-binding domain"/>
    <property type="match status" value="1"/>
</dbReference>
<name>A0ABY2SGX5_9HYPH</name>
<dbReference type="PANTHER" id="PTHR33238">
    <property type="entry name" value="IRON (METAL) DEPENDENT REPRESSOR, DTXR FAMILY"/>
    <property type="match status" value="1"/>
</dbReference>
<evidence type="ECO:0000256" key="4">
    <source>
        <dbReference type="ARBA" id="ARBA00022386"/>
    </source>
</evidence>
<evidence type="ECO:0000256" key="1">
    <source>
        <dbReference type="ARBA" id="ARBA00004496"/>
    </source>
</evidence>
<keyword evidence="7" id="KW-0805">Transcription regulation</keyword>
<keyword evidence="5" id="KW-0963">Cytoplasm</keyword>
<dbReference type="SUPFAM" id="SSF47979">
    <property type="entry name" value="Iron-dependent repressor protein, dimerization domain"/>
    <property type="match status" value="1"/>
</dbReference>
<organism evidence="15 16">
    <name type="scientific">Martelella alba</name>
    <dbReference type="NCBI Taxonomy" id="2590451"/>
    <lineage>
        <taxon>Bacteria</taxon>
        <taxon>Pseudomonadati</taxon>
        <taxon>Pseudomonadota</taxon>
        <taxon>Alphaproteobacteria</taxon>
        <taxon>Hyphomicrobiales</taxon>
        <taxon>Aurantimonadaceae</taxon>
        <taxon>Martelella</taxon>
    </lineage>
</organism>
<gene>
    <name evidence="15" type="primary">mntR</name>
    <name evidence="15" type="ORF">FCN80_20460</name>
</gene>
<evidence type="ECO:0000256" key="6">
    <source>
        <dbReference type="ARBA" id="ARBA00022491"/>
    </source>
</evidence>
<feature type="domain" description="HTH dtxR-type" evidence="14">
    <location>
        <begin position="34"/>
        <end position="95"/>
    </location>
</feature>
<keyword evidence="8" id="KW-0238">DNA-binding</keyword>
<keyword evidence="9" id="KW-0010">Activator</keyword>
<dbReference type="InterPro" id="IPR036390">
    <property type="entry name" value="WH_DNA-bd_sf"/>
</dbReference>
<evidence type="ECO:0000256" key="3">
    <source>
        <dbReference type="ARBA" id="ARBA00011738"/>
    </source>
</evidence>
<dbReference type="InterPro" id="IPR050536">
    <property type="entry name" value="DtxR_MntR_Metal-Reg"/>
</dbReference>
<dbReference type="InterPro" id="IPR036421">
    <property type="entry name" value="Fe_dep_repressor_sf"/>
</dbReference>
<evidence type="ECO:0000259" key="14">
    <source>
        <dbReference type="PROSITE" id="PS50944"/>
    </source>
</evidence>
<dbReference type="InterPro" id="IPR036388">
    <property type="entry name" value="WH-like_DNA-bd_sf"/>
</dbReference>
<evidence type="ECO:0000256" key="11">
    <source>
        <dbReference type="ARBA" id="ARBA00023211"/>
    </source>
</evidence>
<reference evidence="15 16" key="1">
    <citation type="submission" date="2019-04" db="EMBL/GenBank/DDBJ databases">
        <authorList>
            <person name="Li M."/>
            <person name="Gao C."/>
        </authorList>
    </citation>
    <scope>NUCLEOTIDE SEQUENCE [LARGE SCALE GENOMIC DNA]</scope>
    <source>
        <strain evidence="15 16">BGMRC 2031</strain>
    </source>
</reference>
<dbReference type="InterPro" id="IPR001367">
    <property type="entry name" value="Fe_dep_repressor"/>
</dbReference>
<protein>
    <recommendedName>
        <fullName evidence="4">Transcriptional regulator MntR</fullName>
    </recommendedName>
    <alternativeName>
        <fullName evidence="13">Manganese transport regulator</fullName>
    </alternativeName>
</protein>
<dbReference type="PROSITE" id="PS50944">
    <property type="entry name" value="HTH_DTXR"/>
    <property type="match status" value="1"/>
</dbReference>
<evidence type="ECO:0000313" key="15">
    <source>
        <dbReference type="EMBL" id="TKI03787.1"/>
    </source>
</evidence>
<dbReference type="Gene3D" id="1.10.60.10">
    <property type="entry name" value="Iron dependent repressor, metal binding and dimerisation domain"/>
    <property type="match status" value="1"/>
</dbReference>
<comment type="subunit">
    <text evidence="3">Homodimer.</text>
</comment>
<evidence type="ECO:0000256" key="9">
    <source>
        <dbReference type="ARBA" id="ARBA00023159"/>
    </source>
</evidence>
<dbReference type="RefSeq" id="WP_136992199.1">
    <property type="nucleotide sequence ID" value="NZ_SZPQ01000038.1"/>
</dbReference>
<dbReference type="Pfam" id="PF01325">
    <property type="entry name" value="Fe_dep_repress"/>
    <property type="match status" value="1"/>
</dbReference>
<dbReference type="Pfam" id="PF02742">
    <property type="entry name" value="Fe_dep_repr_C"/>
    <property type="match status" value="1"/>
</dbReference>
<keyword evidence="6" id="KW-0678">Repressor</keyword>
<dbReference type="SMART" id="SM00529">
    <property type="entry name" value="HTH_DTXR"/>
    <property type="match status" value="1"/>
</dbReference>
<comment type="caution">
    <text evidence="15">The sequence shown here is derived from an EMBL/GenBank/DDBJ whole genome shotgun (WGS) entry which is preliminary data.</text>
</comment>
<evidence type="ECO:0000256" key="2">
    <source>
        <dbReference type="ARBA" id="ARBA00007871"/>
    </source>
</evidence>
<sequence length="161" mass="18062">MDSHQKKGSDTALGQWITAKEHAEGFQQVRQAHRSELFDDYVELIDDLITERGEARQVEMAARLGVAQPTVAKMLKRLSSAGLIRQLPYRGVFLTAEGQALAAVSRRRHRIVESFLLALGISAETARRDAEGLEHHVSEETLTVFRRFTEQARRGAAPIKK</sequence>
<keyword evidence="16" id="KW-1185">Reference proteome</keyword>
<dbReference type="EMBL" id="SZPQ01000038">
    <property type="protein sequence ID" value="TKI03787.1"/>
    <property type="molecule type" value="Genomic_DNA"/>
</dbReference>
<evidence type="ECO:0000256" key="7">
    <source>
        <dbReference type="ARBA" id="ARBA00023015"/>
    </source>
</evidence>
<dbReference type="InterPro" id="IPR022689">
    <property type="entry name" value="Iron_dep_repressor"/>
</dbReference>
<evidence type="ECO:0000256" key="12">
    <source>
        <dbReference type="ARBA" id="ARBA00025185"/>
    </source>
</evidence>
<evidence type="ECO:0000256" key="5">
    <source>
        <dbReference type="ARBA" id="ARBA00022490"/>
    </source>
</evidence>
<keyword evidence="10" id="KW-0804">Transcription</keyword>
<evidence type="ECO:0000313" key="16">
    <source>
        <dbReference type="Proteomes" id="UP000305202"/>
    </source>
</evidence>
<keyword evidence="11" id="KW-0464">Manganese</keyword>